<organism evidence="7 8">
    <name type="scientific">Marichromatium gracile</name>
    <name type="common">Chromatium gracile</name>
    <dbReference type="NCBI Taxonomy" id="1048"/>
    <lineage>
        <taxon>Bacteria</taxon>
        <taxon>Pseudomonadati</taxon>
        <taxon>Pseudomonadota</taxon>
        <taxon>Gammaproteobacteria</taxon>
        <taxon>Chromatiales</taxon>
        <taxon>Chromatiaceae</taxon>
        <taxon>Marichromatium</taxon>
    </lineage>
</organism>
<name>A0A4R4ABB3_MARGR</name>
<evidence type="ECO:0000256" key="5">
    <source>
        <dbReference type="ARBA" id="ARBA00022842"/>
    </source>
</evidence>
<proteinExistence type="predicted"/>
<dbReference type="AlphaFoldDB" id="A0A4R4ABB3"/>
<evidence type="ECO:0000313" key="7">
    <source>
        <dbReference type="EMBL" id="TCW35886.1"/>
    </source>
</evidence>
<dbReference type="Proteomes" id="UP000295247">
    <property type="component" value="Unassembled WGS sequence"/>
</dbReference>
<keyword evidence="4" id="KW-0378">Hydrolase</keyword>
<sequence>MEHDATTDFLLSGARAAQPLYLAPDDETWVGLDGPALRVARRSSAPLLFPLQRIGRIHSNLRVDWEMAALLACAEHGIPVVFIDDDGAVQARLLGRPGGRDELSARLLEFLLRPEASGMLQHWCGQHRARAARWAALKLGLSARARLRARDVRERINRNAEEYGGARAALRTRQWLRALAYGWMESHLRDLGFGRATELAQAGQPALASELTEILFWYLEPARLGWLKRRHLAARHKGEALREPTQREVVRLFEGRSARAATRGREITSALHRWLIHET</sequence>
<gene>
    <name evidence="7" type="ORF">EDC29_10560</name>
</gene>
<dbReference type="GO" id="GO:0004519">
    <property type="term" value="F:endonuclease activity"/>
    <property type="evidence" value="ECO:0007669"/>
    <property type="project" value="UniProtKB-KW"/>
</dbReference>
<dbReference type="GO" id="GO:0043571">
    <property type="term" value="P:maintenance of CRISPR repeat elements"/>
    <property type="evidence" value="ECO:0007669"/>
    <property type="project" value="InterPro"/>
</dbReference>
<keyword evidence="5" id="KW-0460">Magnesium</keyword>
<dbReference type="GO" id="GO:0003676">
    <property type="term" value="F:nucleic acid binding"/>
    <property type="evidence" value="ECO:0007669"/>
    <property type="project" value="InterPro"/>
</dbReference>
<dbReference type="InterPro" id="IPR002729">
    <property type="entry name" value="CRISPR-assoc_Cas1"/>
</dbReference>
<comment type="caution">
    <text evidence="7">The sequence shown here is derived from an EMBL/GenBank/DDBJ whole genome shotgun (WGS) entry which is preliminary data.</text>
</comment>
<dbReference type="Gene3D" id="3.100.10.20">
    <property type="entry name" value="CRISPR-associated endonuclease Cas1, N-terminal domain"/>
    <property type="match status" value="1"/>
</dbReference>
<dbReference type="InterPro" id="IPR042211">
    <property type="entry name" value="CRISPR-assoc_Cas1_N"/>
</dbReference>
<accession>A0A4R4ABB3</accession>
<keyword evidence="1" id="KW-0540">Nuclease</keyword>
<keyword evidence="3" id="KW-0255">Endonuclease</keyword>
<keyword evidence="6" id="KW-0051">Antiviral defense</keyword>
<dbReference type="GO" id="GO:0016787">
    <property type="term" value="F:hydrolase activity"/>
    <property type="evidence" value="ECO:0007669"/>
    <property type="project" value="UniProtKB-KW"/>
</dbReference>
<reference evidence="7 8" key="1">
    <citation type="submission" date="2019-03" db="EMBL/GenBank/DDBJ databases">
        <title>Genomic Encyclopedia of Type Strains, Phase IV (KMG-IV): sequencing the most valuable type-strain genomes for metagenomic binning, comparative biology and taxonomic classification.</title>
        <authorList>
            <person name="Goeker M."/>
        </authorList>
    </citation>
    <scope>NUCLEOTIDE SEQUENCE [LARGE SCALE GENOMIC DNA]</scope>
    <source>
        <strain evidence="7 8">DSM 203</strain>
    </source>
</reference>
<evidence type="ECO:0000256" key="3">
    <source>
        <dbReference type="ARBA" id="ARBA00022759"/>
    </source>
</evidence>
<dbReference type="GO" id="GO:0046872">
    <property type="term" value="F:metal ion binding"/>
    <property type="evidence" value="ECO:0007669"/>
    <property type="project" value="UniProtKB-KW"/>
</dbReference>
<dbReference type="EMBL" id="SMDC01000005">
    <property type="protein sequence ID" value="TCW35886.1"/>
    <property type="molecule type" value="Genomic_DNA"/>
</dbReference>
<protein>
    <submittedName>
        <fullName evidence="7">CRISPR associated protein Cas1 family</fullName>
    </submittedName>
</protein>
<dbReference type="RefSeq" id="WP_165913476.1">
    <property type="nucleotide sequence ID" value="NZ_NRRH01000005.1"/>
</dbReference>
<evidence type="ECO:0000256" key="6">
    <source>
        <dbReference type="ARBA" id="ARBA00023118"/>
    </source>
</evidence>
<evidence type="ECO:0000256" key="4">
    <source>
        <dbReference type="ARBA" id="ARBA00022801"/>
    </source>
</evidence>
<keyword evidence="2" id="KW-0479">Metal-binding</keyword>
<evidence type="ECO:0000256" key="2">
    <source>
        <dbReference type="ARBA" id="ARBA00022723"/>
    </source>
</evidence>
<dbReference type="GO" id="GO:0051607">
    <property type="term" value="P:defense response to virus"/>
    <property type="evidence" value="ECO:0007669"/>
    <property type="project" value="UniProtKB-KW"/>
</dbReference>
<evidence type="ECO:0000313" key="8">
    <source>
        <dbReference type="Proteomes" id="UP000295247"/>
    </source>
</evidence>
<evidence type="ECO:0000256" key="1">
    <source>
        <dbReference type="ARBA" id="ARBA00022722"/>
    </source>
</evidence>
<dbReference type="Pfam" id="PF01867">
    <property type="entry name" value="Cas_Cas1"/>
    <property type="match status" value="1"/>
</dbReference>